<dbReference type="AlphaFoldDB" id="A0A424YSH9"/>
<dbReference type="GO" id="GO:0042026">
    <property type="term" value="P:protein refolding"/>
    <property type="evidence" value="ECO:0007669"/>
    <property type="project" value="UniProtKB-ARBA"/>
</dbReference>
<comment type="similarity">
    <text evidence="3 9">Belongs to the FKBP-type PPIase family.</text>
</comment>
<dbReference type="Gene3D" id="3.10.50.40">
    <property type="match status" value="2"/>
</dbReference>
<keyword evidence="4" id="KW-0963">Cytoplasm</keyword>
<reference evidence="12 13" key="1">
    <citation type="submission" date="2018-08" db="EMBL/GenBank/DDBJ databases">
        <title>The metabolism and importance of syntrophic acetate oxidation coupled to methane or sulfide production in haloalkaline environments.</title>
        <authorList>
            <person name="Timmers P.H.A."/>
            <person name="Vavourakis C.D."/>
            <person name="Sorokin D.Y."/>
            <person name="Sinninghe Damste J.S."/>
            <person name="Muyzer G."/>
            <person name="Stams A.J.M."/>
            <person name="Plugge C.M."/>
        </authorList>
    </citation>
    <scope>NUCLEOTIDE SEQUENCE [LARGE SCALE GENOMIC DNA]</scope>
    <source>
        <strain evidence="12">MSAO_Arc3</strain>
    </source>
</reference>
<gene>
    <name evidence="12" type="ORF">D5R95_07780</name>
</gene>
<evidence type="ECO:0000313" key="13">
    <source>
        <dbReference type="Proteomes" id="UP000284763"/>
    </source>
</evidence>
<evidence type="ECO:0000256" key="6">
    <source>
        <dbReference type="ARBA" id="ARBA00023186"/>
    </source>
</evidence>
<proteinExistence type="inferred from homology"/>
<keyword evidence="5 8" id="KW-0697">Rotamase</keyword>
<dbReference type="Proteomes" id="UP000284763">
    <property type="component" value="Unassembled WGS sequence"/>
</dbReference>
<evidence type="ECO:0000256" key="10">
    <source>
        <dbReference type="SAM" id="MobiDB-lite"/>
    </source>
</evidence>
<evidence type="ECO:0000256" key="5">
    <source>
        <dbReference type="ARBA" id="ARBA00023110"/>
    </source>
</evidence>
<dbReference type="EMBL" id="QZAB01000490">
    <property type="protein sequence ID" value="RQD81890.1"/>
    <property type="molecule type" value="Genomic_DNA"/>
</dbReference>
<dbReference type="Pfam" id="PF00254">
    <property type="entry name" value="FKBP_C"/>
    <property type="match status" value="1"/>
</dbReference>
<comment type="subcellular location">
    <subcellularLocation>
        <location evidence="2">Cytoplasm</location>
    </subcellularLocation>
</comment>
<comment type="catalytic activity">
    <reaction evidence="1 8 9">
        <text>[protein]-peptidylproline (omega=180) = [protein]-peptidylproline (omega=0)</text>
        <dbReference type="Rhea" id="RHEA:16237"/>
        <dbReference type="Rhea" id="RHEA-COMP:10747"/>
        <dbReference type="Rhea" id="RHEA-COMP:10748"/>
        <dbReference type="ChEBI" id="CHEBI:83833"/>
        <dbReference type="ChEBI" id="CHEBI:83834"/>
        <dbReference type="EC" id="5.2.1.8"/>
    </reaction>
</comment>
<dbReference type="SUPFAM" id="SSF54534">
    <property type="entry name" value="FKBP-like"/>
    <property type="match status" value="1"/>
</dbReference>
<evidence type="ECO:0000256" key="2">
    <source>
        <dbReference type="ARBA" id="ARBA00004496"/>
    </source>
</evidence>
<evidence type="ECO:0000259" key="11">
    <source>
        <dbReference type="PROSITE" id="PS50059"/>
    </source>
</evidence>
<evidence type="ECO:0000256" key="7">
    <source>
        <dbReference type="ARBA" id="ARBA00023235"/>
    </source>
</evidence>
<name>A0A424YSH9_9EURY</name>
<dbReference type="PANTHER" id="PTHR47861">
    <property type="entry name" value="FKBP-TYPE PEPTIDYL-PROLYL CIS-TRANS ISOMERASE SLYD"/>
    <property type="match status" value="1"/>
</dbReference>
<feature type="domain" description="PPIase FKBP-type" evidence="11">
    <location>
        <begin position="39"/>
        <end position="125"/>
    </location>
</feature>
<accession>A0A424YSH9</accession>
<evidence type="ECO:0000256" key="4">
    <source>
        <dbReference type="ARBA" id="ARBA00022490"/>
    </source>
</evidence>
<evidence type="ECO:0000256" key="9">
    <source>
        <dbReference type="RuleBase" id="RU003915"/>
    </source>
</evidence>
<comment type="caution">
    <text evidence="12">The sequence shown here is derived from an EMBL/GenBank/DDBJ whole genome shotgun (WGS) entry which is preliminary data.</text>
</comment>
<dbReference type="EC" id="5.2.1.8" evidence="9"/>
<dbReference type="GO" id="GO:0005737">
    <property type="term" value="C:cytoplasm"/>
    <property type="evidence" value="ECO:0007669"/>
    <property type="project" value="UniProtKB-SubCell"/>
</dbReference>
<dbReference type="PROSITE" id="PS50059">
    <property type="entry name" value="FKBP_PPIASE"/>
    <property type="match status" value="1"/>
</dbReference>
<evidence type="ECO:0000256" key="1">
    <source>
        <dbReference type="ARBA" id="ARBA00000971"/>
    </source>
</evidence>
<organism evidence="12 13">
    <name type="scientific">Methanosalsum natronophilum</name>
    <dbReference type="NCBI Taxonomy" id="768733"/>
    <lineage>
        <taxon>Archaea</taxon>
        <taxon>Methanobacteriati</taxon>
        <taxon>Methanobacteriota</taxon>
        <taxon>Stenosarchaea group</taxon>
        <taxon>Methanomicrobia</taxon>
        <taxon>Methanosarcinales</taxon>
        <taxon>Methanosarcinaceae</taxon>
        <taxon>Methanosalsum</taxon>
    </lineage>
</organism>
<evidence type="ECO:0000256" key="8">
    <source>
        <dbReference type="PROSITE-ProRule" id="PRU00277"/>
    </source>
</evidence>
<keyword evidence="7 8" id="KW-0413">Isomerase</keyword>
<protein>
    <recommendedName>
        <fullName evidence="9">Peptidyl-prolyl cis-trans isomerase</fullName>
        <ecNumber evidence="9">5.2.1.8</ecNumber>
    </recommendedName>
</protein>
<dbReference type="GO" id="GO:0003755">
    <property type="term" value="F:peptidyl-prolyl cis-trans isomerase activity"/>
    <property type="evidence" value="ECO:0007669"/>
    <property type="project" value="UniProtKB-UniRule"/>
</dbReference>
<dbReference type="PROSITE" id="PS51257">
    <property type="entry name" value="PROKAR_LIPOPROTEIN"/>
    <property type="match status" value="1"/>
</dbReference>
<dbReference type="InterPro" id="IPR046357">
    <property type="entry name" value="PPIase_dom_sf"/>
</dbReference>
<feature type="region of interest" description="Disordered" evidence="10">
    <location>
        <begin position="250"/>
        <end position="269"/>
    </location>
</feature>
<dbReference type="InterPro" id="IPR001179">
    <property type="entry name" value="PPIase_FKBP_dom"/>
</dbReference>
<evidence type="ECO:0000313" key="12">
    <source>
        <dbReference type="EMBL" id="RQD81890.1"/>
    </source>
</evidence>
<dbReference type="PANTHER" id="PTHR47861:SF3">
    <property type="entry name" value="FKBP-TYPE PEPTIDYL-PROLYL CIS-TRANS ISOMERASE SLYD"/>
    <property type="match status" value="1"/>
</dbReference>
<evidence type="ECO:0000256" key="3">
    <source>
        <dbReference type="ARBA" id="ARBA00006577"/>
    </source>
</evidence>
<sequence>MNRKIMLALIVLAGAVLLSGCAEMDNGDLIPDDRTVESGDIVSFHYTAMHEDGTVFETSREEVAQEHDIHVPDMPYEPLTVQVGTQQIIPGLEEALMGMSEGEHKSVTLEPEDAYGEYQEDFVIPVSIEEYQQLLQQAAMTDEEAEIPDPEDAPQEGDVIEQMGQRLTVVDVTDTHVELELQILFSIEEYQEFMGTDEVPEVGEDVFTPMGQQLTVKDVTDTHIEFDPNHPMAGKTLTFDIEVVSIEDEPEMDETQQMDPEMDPEMVFE</sequence>
<keyword evidence="6" id="KW-0143">Chaperone</keyword>